<evidence type="ECO:0008006" key="5">
    <source>
        <dbReference type="Google" id="ProtNLM"/>
    </source>
</evidence>
<sequence>MGQEGGEGVMLGFEWTYDKSGHATPNGRTEACETLTLKWREEVLLLLGQHGYRRNLVCRLSQAGVDIRSPNSPRPYVTVSGPDASRERAKWYIEQLLAQVRCRIDGSPTELTNTIDMAVIRKRTDVTVATLPRNSLGFVCGKKRQNMQSIEETFDVLVFFVTVVGYDPSRLVEEQLGHTLDGLPRPPVDSPLEHTNALIVGRTRNRIAALLTIMGATAAIMPDYYVVDGYGKNRFSDAPGMAVDEYCIAEGSPSIHSTYLHRVARLMITCMGNGLYFIAGTPDERRRGKEYLDITVAFSRATLHSRPERYAAFKEYLHESGIHMHNRNDMERLEVPEPPERPRDIALECGTFVFVFDPPTPSAPYQVVIVSTQRDNRDRARSIVLSAAGQLPGRRTPNGASAGGITPSHSHYSSSHSRYPRSFSDAVSNTYLTIDSPSAASSKPVLPKTTPHTESETDNDHTHTTPTQSFGSSFEESGRSSGCGGGGPVSGRTTNGVGSIGYDDNIGFPTEESEESERDDDDNGGEEGRSVCDDIECQQQYCQEGAAAEGGGGEAQMPNGTGGSQHNGCFPSLLSSTSVSPSPSPQHAALDACGRLGALDTAVRDLAAYADDLEGEVRDVEDRNAYLTHRNTQLEQKSPERYCEEHLMQLTSIEAIDDFIAGCKEALNTIVGDQGRLVNMVNQAYQHVHAGQQGGSSGSSHGAKGVACNK</sequence>
<keyword evidence="4" id="KW-1185">Reference proteome</keyword>
<feature type="compositionally biased region" description="Low complexity" evidence="2">
    <location>
        <begin position="571"/>
        <end position="581"/>
    </location>
</feature>
<keyword evidence="1" id="KW-0175">Coiled coil</keyword>
<dbReference type="EMBL" id="CDMY01000908">
    <property type="protein sequence ID" value="CEM36849.1"/>
    <property type="molecule type" value="Genomic_DNA"/>
</dbReference>
<organism evidence="3 4">
    <name type="scientific">Vitrella brassicaformis (strain CCMP3155)</name>
    <dbReference type="NCBI Taxonomy" id="1169540"/>
    <lineage>
        <taxon>Eukaryota</taxon>
        <taxon>Sar</taxon>
        <taxon>Alveolata</taxon>
        <taxon>Colpodellida</taxon>
        <taxon>Vitrellaceae</taxon>
        <taxon>Vitrella</taxon>
    </lineage>
</organism>
<dbReference type="SUPFAM" id="SSF54791">
    <property type="entry name" value="Eukaryotic type KH-domain (KH-domain type I)"/>
    <property type="match status" value="1"/>
</dbReference>
<accession>A0A0G4H0J1</accession>
<feature type="region of interest" description="Disordered" evidence="2">
    <location>
        <begin position="385"/>
        <end position="421"/>
    </location>
</feature>
<feature type="compositionally biased region" description="Low complexity" evidence="2">
    <location>
        <begin position="407"/>
        <end position="421"/>
    </location>
</feature>
<feature type="coiled-coil region" evidence="1">
    <location>
        <begin position="603"/>
        <end position="637"/>
    </location>
</feature>
<feature type="region of interest" description="Disordered" evidence="2">
    <location>
        <begin position="690"/>
        <end position="710"/>
    </location>
</feature>
<evidence type="ECO:0000256" key="2">
    <source>
        <dbReference type="SAM" id="MobiDB-lite"/>
    </source>
</evidence>
<proteinExistence type="predicted"/>
<feature type="compositionally biased region" description="Basic and acidic residues" evidence="2">
    <location>
        <begin position="451"/>
        <end position="463"/>
    </location>
</feature>
<name>A0A0G4H0J1_VITBC</name>
<dbReference type="Proteomes" id="UP000041254">
    <property type="component" value="Unassembled WGS sequence"/>
</dbReference>
<dbReference type="InParanoid" id="A0A0G4H0J1"/>
<evidence type="ECO:0000313" key="3">
    <source>
        <dbReference type="EMBL" id="CEM36849.1"/>
    </source>
</evidence>
<gene>
    <name evidence="3" type="ORF">Vbra_3457</name>
</gene>
<reference evidence="3 4" key="1">
    <citation type="submission" date="2014-11" db="EMBL/GenBank/DDBJ databases">
        <authorList>
            <person name="Zhu J."/>
            <person name="Qi W."/>
            <person name="Song R."/>
        </authorList>
    </citation>
    <scope>NUCLEOTIDE SEQUENCE [LARGE SCALE GENOMIC DNA]</scope>
</reference>
<feature type="compositionally biased region" description="Acidic residues" evidence="2">
    <location>
        <begin position="511"/>
        <end position="525"/>
    </location>
</feature>
<protein>
    <recommendedName>
        <fullName evidence="5">K Homology domain-containing protein</fullName>
    </recommendedName>
</protein>
<feature type="region of interest" description="Disordered" evidence="2">
    <location>
        <begin position="435"/>
        <end position="530"/>
    </location>
</feature>
<dbReference type="GO" id="GO:0003723">
    <property type="term" value="F:RNA binding"/>
    <property type="evidence" value="ECO:0007669"/>
    <property type="project" value="InterPro"/>
</dbReference>
<feature type="compositionally biased region" description="Gly residues" evidence="2">
    <location>
        <begin position="548"/>
        <end position="565"/>
    </location>
</feature>
<feature type="compositionally biased region" description="Low complexity" evidence="2">
    <location>
        <begin position="698"/>
        <end position="710"/>
    </location>
</feature>
<dbReference type="VEuPathDB" id="CryptoDB:Vbra_3457"/>
<feature type="region of interest" description="Disordered" evidence="2">
    <location>
        <begin position="548"/>
        <end position="586"/>
    </location>
</feature>
<dbReference type="AlphaFoldDB" id="A0A0G4H0J1"/>
<evidence type="ECO:0000313" key="4">
    <source>
        <dbReference type="Proteomes" id="UP000041254"/>
    </source>
</evidence>
<dbReference type="InterPro" id="IPR036612">
    <property type="entry name" value="KH_dom_type_1_sf"/>
</dbReference>
<evidence type="ECO:0000256" key="1">
    <source>
        <dbReference type="SAM" id="Coils"/>
    </source>
</evidence>